<dbReference type="SUPFAM" id="SSF50156">
    <property type="entry name" value="PDZ domain-like"/>
    <property type="match status" value="1"/>
</dbReference>
<feature type="region of interest" description="Disordered" evidence="1">
    <location>
        <begin position="204"/>
        <end position="343"/>
    </location>
</feature>
<evidence type="ECO:0000313" key="4">
    <source>
        <dbReference type="Proteomes" id="UP000215335"/>
    </source>
</evidence>
<feature type="compositionally biased region" description="Basic and acidic residues" evidence="1">
    <location>
        <begin position="532"/>
        <end position="542"/>
    </location>
</feature>
<dbReference type="PROSITE" id="PS50106">
    <property type="entry name" value="PDZ"/>
    <property type="match status" value="1"/>
</dbReference>
<dbReference type="Pfam" id="PF00595">
    <property type="entry name" value="PDZ"/>
    <property type="match status" value="1"/>
</dbReference>
<gene>
    <name evidence="3" type="ORF">TSAR_000293</name>
</gene>
<feature type="compositionally biased region" description="Pro residues" evidence="1">
    <location>
        <begin position="438"/>
        <end position="453"/>
    </location>
</feature>
<comment type="caution">
    <text evidence="3">The sequence shown here is derived from an EMBL/GenBank/DDBJ whole genome shotgun (WGS) entry which is preliminary data.</text>
</comment>
<dbReference type="Proteomes" id="UP000215335">
    <property type="component" value="Unassembled WGS sequence"/>
</dbReference>
<feature type="compositionally biased region" description="Acidic residues" evidence="1">
    <location>
        <begin position="633"/>
        <end position="645"/>
    </location>
</feature>
<accession>A0A232FFE8</accession>
<evidence type="ECO:0000256" key="1">
    <source>
        <dbReference type="SAM" id="MobiDB-lite"/>
    </source>
</evidence>
<protein>
    <recommendedName>
        <fullName evidence="2">PDZ domain-containing protein</fullName>
    </recommendedName>
</protein>
<keyword evidence="4" id="KW-1185">Reference proteome</keyword>
<feature type="region of interest" description="Disordered" evidence="1">
    <location>
        <begin position="621"/>
        <end position="645"/>
    </location>
</feature>
<feature type="compositionally biased region" description="Pro residues" evidence="1">
    <location>
        <begin position="179"/>
        <end position="190"/>
    </location>
</feature>
<feature type="compositionally biased region" description="Basic and acidic residues" evidence="1">
    <location>
        <begin position="621"/>
        <end position="632"/>
    </location>
</feature>
<dbReference type="OrthoDB" id="42382at2759"/>
<feature type="compositionally biased region" description="Basic and acidic residues" evidence="1">
    <location>
        <begin position="456"/>
        <end position="474"/>
    </location>
</feature>
<dbReference type="PANTHER" id="PTHR11324">
    <property type="entry name" value="IL16-RELATED"/>
    <property type="match status" value="1"/>
</dbReference>
<dbReference type="Gene3D" id="2.30.42.10">
    <property type="match status" value="1"/>
</dbReference>
<sequence length="681" mass="74647">MESTDKRTSAEEFVTVVNVQGTQPPTPSSAESFVTVLSIGTGTKQQNKLSEQTTVNGVDPAHPEEEVEVYRLPGERLGFGLKFEGGNKTSEKVRRLFIQSCAEQSPASRAKCSWGNLGEGDEVLSIDEVPVTEMTRLDCVRRLKESQLVIKLAVRCRGALRPEVVSAERKLQQRSKVPPELPAAPPPVPPRKLRRDLTQAAVNRGLADGEASPGMKKASDSPKSTGSSNTGSPQSQASFRSAASSIRSSNYESCVSSPVKSGPGSKSESPKDSPKVHVSPVLNKIKQEPPAEAQSYLDARSQDGSSTHGSTSDDTSSSLSTVVDRFSSSDRFSTTSTTSTTSEQLVVPPTEIDVNGDALLLSNGVCMDLSNPSDFLLTRLANSEARTHDDAEIVEKVVNGEAPPLPARNHVNRIPINQQEPPKPMPRKELKAKRKRPPPPPPPPRREPPPPVPEARNVEVAKKKKENGEAKKENTQAVTEEESEPTQTNKVLEIVEMKKVKSLSPMKPPSRISDEYEVPSRGVEASGDGDVETGREQGEIELRNSINRTMLADMSNSSTVSMDVEVDSDEEKRLEKKEDVVQVVEEVYEETMEVVVNGQDVSQMDEGSRVDEELAAEMRIVDRRRNDEKNLVNDEDVSDESDGDDYYWQSNLATIGEEEENNSLEYEDAYVTLYFATLFET</sequence>
<evidence type="ECO:0000259" key="2">
    <source>
        <dbReference type="PROSITE" id="PS50106"/>
    </source>
</evidence>
<name>A0A232FFE8_9HYME</name>
<dbReference type="EMBL" id="NNAY01000329">
    <property type="protein sequence ID" value="OXU29178.1"/>
    <property type="molecule type" value="Genomic_DNA"/>
</dbReference>
<proteinExistence type="predicted"/>
<dbReference type="STRING" id="543379.A0A232FFE8"/>
<evidence type="ECO:0000313" key="3">
    <source>
        <dbReference type="EMBL" id="OXU29178.1"/>
    </source>
</evidence>
<dbReference type="PANTHER" id="PTHR11324:SF16">
    <property type="entry name" value="PDZ DOMAIN-CONTAINING PROTEIN 2"/>
    <property type="match status" value="1"/>
</dbReference>
<dbReference type="AlphaFoldDB" id="A0A232FFE8"/>
<feature type="region of interest" description="Disordered" evidence="1">
    <location>
        <begin position="169"/>
        <end position="192"/>
    </location>
</feature>
<dbReference type="InterPro" id="IPR001478">
    <property type="entry name" value="PDZ"/>
</dbReference>
<feature type="compositionally biased region" description="Polar residues" evidence="1">
    <location>
        <begin position="544"/>
        <end position="561"/>
    </location>
</feature>
<dbReference type="InterPro" id="IPR036034">
    <property type="entry name" value="PDZ_sf"/>
</dbReference>
<feature type="domain" description="PDZ" evidence="2">
    <location>
        <begin position="66"/>
        <end position="158"/>
    </location>
</feature>
<feature type="compositionally biased region" description="Low complexity" evidence="1">
    <location>
        <begin position="302"/>
        <end position="342"/>
    </location>
</feature>
<feature type="compositionally biased region" description="Polar residues" evidence="1">
    <location>
        <begin position="221"/>
        <end position="231"/>
    </location>
</feature>
<dbReference type="CDD" id="cd00136">
    <property type="entry name" value="PDZ_canonical"/>
    <property type="match status" value="1"/>
</dbReference>
<dbReference type="SMART" id="SM00228">
    <property type="entry name" value="PDZ"/>
    <property type="match status" value="1"/>
</dbReference>
<organism evidence="3 4">
    <name type="scientific">Trichomalopsis sarcophagae</name>
    <dbReference type="NCBI Taxonomy" id="543379"/>
    <lineage>
        <taxon>Eukaryota</taxon>
        <taxon>Metazoa</taxon>
        <taxon>Ecdysozoa</taxon>
        <taxon>Arthropoda</taxon>
        <taxon>Hexapoda</taxon>
        <taxon>Insecta</taxon>
        <taxon>Pterygota</taxon>
        <taxon>Neoptera</taxon>
        <taxon>Endopterygota</taxon>
        <taxon>Hymenoptera</taxon>
        <taxon>Apocrita</taxon>
        <taxon>Proctotrupomorpha</taxon>
        <taxon>Chalcidoidea</taxon>
        <taxon>Pteromalidae</taxon>
        <taxon>Pteromalinae</taxon>
        <taxon>Trichomalopsis</taxon>
    </lineage>
</organism>
<reference evidence="3 4" key="1">
    <citation type="journal article" date="2017" name="Curr. Biol.">
        <title>The Evolution of Venom by Co-option of Single-Copy Genes.</title>
        <authorList>
            <person name="Martinson E.O."/>
            <person name="Mrinalini"/>
            <person name="Kelkar Y.D."/>
            <person name="Chang C.H."/>
            <person name="Werren J.H."/>
        </authorList>
    </citation>
    <scope>NUCLEOTIDE SEQUENCE [LARGE SCALE GENOMIC DNA]</scope>
    <source>
        <strain evidence="3 4">Alberta</strain>
        <tissue evidence="3">Whole body</tissue>
    </source>
</reference>
<feature type="region of interest" description="Disordered" evidence="1">
    <location>
        <begin position="399"/>
        <end position="577"/>
    </location>
</feature>
<feature type="compositionally biased region" description="Low complexity" evidence="1">
    <location>
        <begin position="232"/>
        <end position="267"/>
    </location>
</feature>